<dbReference type="AlphaFoldDB" id="A0A6S6UMD1"/>
<gene>
    <name evidence="1" type="ORF">HELGO_WM62991</name>
</gene>
<dbReference type="InterPro" id="IPR035093">
    <property type="entry name" value="RelE/ParE_toxin_dom_sf"/>
</dbReference>
<dbReference type="EMBL" id="CACVAT010000600">
    <property type="protein sequence ID" value="CAA6830550.1"/>
    <property type="molecule type" value="Genomic_DNA"/>
</dbReference>
<protein>
    <recommendedName>
        <fullName evidence="2">Addiction module toxin RelE</fullName>
    </recommendedName>
</protein>
<dbReference type="InterPro" id="IPR031552">
    <property type="entry name" value="ParE-like_toxin"/>
</dbReference>
<evidence type="ECO:0008006" key="2">
    <source>
        <dbReference type="Google" id="ProtNLM"/>
    </source>
</evidence>
<evidence type="ECO:0000313" key="1">
    <source>
        <dbReference type="EMBL" id="CAA6830550.1"/>
    </source>
</evidence>
<accession>A0A6S6UMD1</accession>
<dbReference type="Pfam" id="PF15781">
    <property type="entry name" value="ParE-like_toxin"/>
    <property type="match status" value="1"/>
</dbReference>
<reference evidence="1" key="1">
    <citation type="submission" date="2020-01" db="EMBL/GenBank/DDBJ databases">
        <authorList>
            <person name="Meier V. D."/>
            <person name="Meier V D."/>
        </authorList>
    </citation>
    <scope>NUCLEOTIDE SEQUENCE</scope>
    <source>
        <strain evidence="1">HLG_WM_MAG_09</strain>
    </source>
</reference>
<organism evidence="1">
    <name type="scientific">uncultured Thiotrichaceae bacterium</name>
    <dbReference type="NCBI Taxonomy" id="298394"/>
    <lineage>
        <taxon>Bacteria</taxon>
        <taxon>Pseudomonadati</taxon>
        <taxon>Pseudomonadota</taxon>
        <taxon>Gammaproteobacteria</taxon>
        <taxon>Thiotrichales</taxon>
        <taxon>Thiotrichaceae</taxon>
        <taxon>environmental samples</taxon>
    </lineage>
</organism>
<sequence>MSDKQNEIEVFVSRRFKKALSKLPDVQLKSIEDEIDRIVDDPEIGEQKKGDLSHLRVHKFKLDNQLALLGYSWLEEKVEIYLLQFGPHENFYQKMKEQRKVDIQLLKS</sequence>
<dbReference type="SUPFAM" id="SSF143011">
    <property type="entry name" value="RelE-like"/>
    <property type="match status" value="1"/>
</dbReference>
<dbReference type="Gene3D" id="3.30.2310.20">
    <property type="entry name" value="RelE-like"/>
    <property type="match status" value="1"/>
</dbReference>
<proteinExistence type="predicted"/>
<name>A0A6S6UMD1_9GAMM</name>